<accession>A0ABX1WV82</accession>
<organism evidence="5 6">
    <name type="scientific">Marinifilum caeruleilacunae</name>
    <dbReference type="NCBI Taxonomy" id="2499076"/>
    <lineage>
        <taxon>Bacteria</taxon>
        <taxon>Pseudomonadati</taxon>
        <taxon>Bacteroidota</taxon>
        <taxon>Bacteroidia</taxon>
        <taxon>Marinilabiliales</taxon>
        <taxon>Marinifilaceae</taxon>
    </lineage>
</organism>
<dbReference type="Proteomes" id="UP000732105">
    <property type="component" value="Unassembled WGS sequence"/>
</dbReference>
<sequence length="289" mass="32941">MKKKIKYVLVILSVTVLLLMGITVFLIEKMRSAFNDEKVVSELIDIGIHPSTAYIPFGEYQIHTKAIGDPSAPKVLFIHGSPGYWFDFKKIFSDSLLVKNFQLIAFDRAGFGKTTVPAMKNLANQARITNKVLEHYTKPGEKSIVLGHSFGGAVLEQFLLDFPEKVRHAIYVAPCLSPEYQEAKWYNLIASGGLPQRIMPHELKNSNKEMLSLSECLQKNETQLFNIETPTTYIQGKKDILVPYQTLDYYKNHHQNIEAILLDELNHFVPWSKPELIVEAIYNAHQFTN</sequence>
<gene>
    <name evidence="5" type="ORF">ELS83_08940</name>
</gene>
<keyword evidence="3" id="KW-0472">Membrane</keyword>
<dbReference type="InterPro" id="IPR002410">
    <property type="entry name" value="Peptidase_S33"/>
</dbReference>
<dbReference type="PRINTS" id="PR00793">
    <property type="entry name" value="PROAMNOPTASE"/>
</dbReference>
<protein>
    <submittedName>
        <fullName evidence="5">Alpha/beta hydrolase</fullName>
    </submittedName>
</protein>
<evidence type="ECO:0000256" key="3">
    <source>
        <dbReference type="SAM" id="Phobius"/>
    </source>
</evidence>
<evidence type="ECO:0000256" key="1">
    <source>
        <dbReference type="ARBA" id="ARBA00010088"/>
    </source>
</evidence>
<dbReference type="Pfam" id="PF00561">
    <property type="entry name" value="Abhydrolase_1"/>
    <property type="match status" value="1"/>
</dbReference>
<dbReference type="PRINTS" id="PR00111">
    <property type="entry name" value="ABHYDROLASE"/>
</dbReference>
<dbReference type="GO" id="GO:0016787">
    <property type="term" value="F:hydrolase activity"/>
    <property type="evidence" value="ECO:0007669"/>
    <property type="project" value="UniProtKB-KW"/>
</dbReference>
<evidence type="ECO:0000313" key="6">
    <source>
        <dbReference type="Proteomes" id="UP000732105"/>
    </source>
</evidence>
<comment type="similarity">
    <text evidence="1">Belongs to the peptidase S33 family.</text>
</comment>
<evidence type="ECO:0000259" key="4">
    <source>
        <dbReference type="Pfam" id="PF00561"/>
    </source>
</evidence>
<comment type="caution">
    <text evidence="5">The sequence shown here is derived from an EMBL/GenBank/DDBJ whole genome shotgun (WGS) entry which is preliminary data.</text>
</comment>
<proteinExistence type="inferred from homology"/>
<reference evidence="5 6" key="1">
    <citation type="submission" date="2018-12" db="EMBL/GenBank/DDBJ databases">
        <title>Marinifilum JC070 sp. nov., a marine bacterium isolated from Yongle Blue Hole in the South China Sea.</title>
        <authorList>
            <person name="Fu T."/>
        </authorList>
    </citation>
    <scope>NUCLEOTIDE SEQUENCE [LARGE SCALE GENOMIC DNA]</scope>
    <source>
        <strain evidence="5 6">JC070</strain>
    </source>
</reference>
<keyword evidence="3" id="KW-0812">Transmembrane</keyword>
<dbReference type="PANTHER" id="PTHR43798">
    <property type="entry name" value="MONOACYLGLYCEROL LIPASE"/>
    <property type="match status" value="1"/>
</dbReference>
<feature type="transmembrane region" description="Helical" evidence="3">
    <location>
        <begin position="7"/>
        <end position="27"/>
    </location>
</feature>
<dbReference type="PANTHER" id="PTHR43798:SF33">
    <property type="entry name" value="HYDROLASE, PUTATIVE (AFU_ORTHOLOGUE AFUA_2G14860)-RELATED"/>
    <property type="match status" value="1"/>
</dbReference>
<keyword evidence="2 5" id="KW-0378">Hydrolase</keyword>
<dbReference type="InterPro" id="IPR029058">
    <property type="entry name" value="AB_hydrolase_fold"/>
</dbReference>
<dbReference type="Gene3D" id="3.40.50.1820">
    <property type="entry name" value="alpha/beta hydrolase"/>
    <property type="match status" value="1"/>
</dbReference>
<keyword evidence="6" id="KW-1185">Reference proteome</keyword>
<evidence type="ECO:0000256" key="2">
    <source>
        <dbReference type="ARBA" id="ARBA00022801"/>
    </source>
</evidence>
<dbReference type="InterPro" id="IPR050266">
    <property type="entry name" value="AB_hydrolase_sf"/>
</dbReference>
<evidence type="ECO:0000313" key="5">
    <source>
        <dbReference type="EMBL" id="NOU59947.1"/>
    </source>
</evidence>
<dbReference type="InterPro" id="IPR000073">
    <property type="entry name" value="AB_hydrolase_1"/>
</dbReference>
<dbReference type="EMBL" id="RZNH01000012">
    <property type="protein sequence ID" value="NOU59947.1"/>
    <property type="molecule type" value="Genomic_DNA"/>
</dbReference>
<name>A0ABX1WV82_9BACT</name>
<dbReference type="RefSeq" id="WP_171595221.1">
    <property type="nucleotide sequence ID" value="NZ_RZNH01000012.1"/>
</dbReference>
<keyword evidence="3" id="KW-1133">Transmembrane helix</keyword>
<dbReference type="SUPFAM" id="SSF53474">
    <property type="entry name" value="alpha/beta-Hydrolases"/>
    <property type="match status" value="1"/>
</dbReference>
<feature type="domain" description="AB hydrolase-1" evidence="4">
    <location>
        <begin position="75"/>
        <end position="181"/>
    </location>
</feature>